<dbReference type="RefSeq" id="WP_319928873.1">
    <property type="nucleotide sequence ID" value="NZ_VCDN01000012.1"/>
</dbReference>
<organism evidence="1 2">
    <name type="scientific">Xenorhabdus santafensis</name>
    <dbReference type="NCBI Taxonomy" id="2582833"/>
    <lineage>
        <taxon>Bacteria</taxon>
        <taxon>Pseudomonadati</taxon>
        <taxon>Pseudomonadota</taxon>
        <taxon>Gammaproteobacteria</taxon>
        <taxon>Enterobacterales</taxon>
        <taxon>Morganellaceae</taxon>
        <taxon>Xenorhabdus</taxon>
    </lineage>
</organism>
<sequence length="70" mass="7666">MNKQCRSLYSIHAISVQTADVTKQGSAASVLLSSIRMSWLVVEKIMLVLVIQLIEYKRESASALDGGRGN</sequence>
<reference evidence="2" key="1">
    <citation type="journal article" date="2024" name="Toxins">
        <title>Genome Sequence Analysis of Native Xenorhabdus Strains Isolated from Entomopathogenic Nematodes in Argentina.</title>
        <authorList>
            <person name="Palma L."/>
            <person name="Frizzo L."/>
            <person name="Kaiser S."/>
            <person name="Berry C."/>
            <person name="Caballero P."/>
            <person name="Bode H.B."/>
            <person name="Del Valle E.E."/>
        </authorList>
    </citation>
    <scope>NUCLEOTIDE SEQUENCE [LARGE SCALE GENOMIC DNA]</scope>
    <source>
        <strain evidence="2">12</strain>
    </source>
</reference>
<dbReference type="EMBL" id="VCDN01000012">
    <property type="protein sequence ID" value="MDX7986434.1"/>
    <property type="molecule type" value="Genomic_DNA"/>
</dbReference>
<evidence type="ECO:0000313" key="1">
    <source>
        <dbReference type="EMBL" id="MDX7986434.1"/>
    </source>
</evidence>
<gene>
    <name evidence="1" type="ORF">FE392_03675</name>
</gene>
<protein>
    <submittedName>
        <fullName evidence="1">Uncharacterized protein</fullName>
    </submittedName>
</protein>
<evidence type="ECO:0000313" key="2">
    <source>
        <dbReference type="Proteomes" id="UP001271890"/>
    </source>
</evidence>
<keyword evidence="2" id="KW-1185">Reference proteome</keyword>
<proteinExistence type="predicted"/>
<name>A0ABU4S5F4_9GAMM</name>
<dbReference type="Proteomes" id="UP001271890">
    <property type="component" value="Unassembled WGS sequence"/>
</dbReference>
<accession>A0ABU4S5F4</accession>
<comment type="caution">
    <text evidence="1">The sequence shown here is derived from an EMBL/GenBank/DDBJ whole genome shotgun (WGS) entry which is preliminary data.</text>
</comment>